<dbReference type="AlphaFoldDB" id="A0A7Y0ACA3"/>
<dbReference type="Proteomes" id="UP000559626">
    <property type="component" value="Unassembled WGS sequence"/>
</dbReference>
<dbReference type="Gene3D" id="1.10.620.20">
    <property type="entry name" value="Ribonucleotide Reductase, subunit A"/>
    <property type="match status" value="1"/>
</dbReference>
<evidence type="ECO:0000313" key="1">
    <source>
        <dbReference type="EMBL" id="NML64701.1"/>
    </source>
</evidence>
<reference evidence="1 2" key="1">
    <citation type="submission" date="2020-04" db="EMBL/GenBank/DDBJ databases">
        <title>Hymenobacter polaris sp. nov., isolated from Arctic soil.</title>
        <authorList>
            <person name="Dahal R.H."/>
        </authorList>
    </citation>
    <scope>NUCLEOTIDE SEQUENCE [LARGE SCALE GENOMIC DNA]</scope>
    <source>
        <strain evidence="1 2">RP-2-7</strain>
    </source>
</reference>
<dbReference type="RefSeq" id="WP_169529984.1">
    <property type="nucleotide sequence ID" value="NZ_JABBGH010000001.1"/>
</dbReference>
<name>A0A7Y0ACA3_9BACT</name>
<sequence length="270" mass="29903">MTFTDVKTYFEANRQRFADLAWDDPYQLSAAERRAVQASLQTFQRGESSDGTHLLALAAAWDAPDYVAALQLFMQEEATHGEVLGRFLDQQGLGRIGRHWLKDAFHQLGRYLGLENMLRVILTAEIIATAYYRALFNATYSGLLQQICRRILQDEEMHLALHCLAIRQLAGTRRGLGAWLRRLAYRGLLAGAALAVYASCRRTLRAGGYRLGTYCAALADEYARIEQMQRPGAPLVLRGSPVSAAAPGPAAPAGAWQWPQPSQRITAVAP</sequence>
<dbReference type="SUPFAM" id="SSF47240">
    <property type="entry name" value="Ferritin-like"/>
    <property type="match status" value="1"/>
</dbReference>
<protein>
    <submittedName>
        <fullName evidence="1">Ferritin-like domain-containing protein</fullName>
    </submittedName>
</protein>
<dbReference type="InterPro" id="IPR009078">
    <property type="entry name" value="Ferritin-like_SF"/>
</dbReference>
<accession>A0A7Y0ACA3</accession>
<organism evidence="1 2">
    <name type="scientific">Hymenobacter polaris</name>
    <dbReference type="NCBI Taxonomy" id="2682546"/>
    <lineage>
        <taxon>Bacteria</taxon>
        <taxon>Pseudomonadati</taxon>
        <taxon>Bacteroidota</taxon>
        <taxon>Cytophagia</taxon>
        <taxon>Cytophagales</taxon>
        <taxon>Hymenobacteraceae</taxon>
        <taxon>Hymenobacter</taxon>
    </lineage>
</organism>
<keyword evidence="2" id="KW-1185">Reference proteome</keyword>
<dbReference type="GO" id="GO:0016491">
    <property type="term" value="F:oxidoreductase activity"/>
    <property type="evidence" value="ECO:0007669"/>
    <property type="project" value="InterPro"/>
</dbReference>
<dbReference type="CDD" id="cd00657">
    <property type="entry name" value="Ferritin_like"/>
    <property type="match status" value="1"/>
</dbReference>
<gene>
    <name evidence="1" type="ORF">HHL22_05730</name>
</gene>
<dbReference type="EMBL" id="JABBGH010000001">
    <property type="protein sequence ID" value="NML64701.1"/>
    <property type="molecule type" value="Genomic_DNA"/>
</dbReference>
<dbReference type="InterPro" id="IPR012348">
    <property type="entry name" value="RNR-like"/>
</dbReference>
<evidence type="ECO:0000313" key="2">
    <source>
        <dbReference type="Proteomes" id="UP000559626"/>
    </source>
</evidence>
<comment type="caution">
    <text evidence="1">The sequence shown here is derived from an EMBL/GenBank/DDBJ whole genome shotgun (WGS) entry which is preliminary data.</text>
</comment>
<proteinExistence type="predicted"/>